<name>A0ABV8PWW5_9BACT</name>
<evidence type="ECO:0000313" key="1">
    <source>
        <dbReference type="EMBL" id="MFC4231496.1"/>
    </source>
</evidence>
<proteinExistence type="predicted"/>
<dbReference type="RefSeq" id="WP_379012991.1">
    <property type="nucleotide sequence ID" value="NZ_JBHSDC010000008.1"/>
</dbReference>
<protein>
    <submittedName>
        <fullName evidence="1">Uncharacterized protein</fullName>
    </submittedName>
</protein>
<organism evidence="1 2">
    <name type="scientific">Parasediminibacterium paludis</name>
    <dbReference type="NCBI Taxonomy" id="908966"/>
    <lineage>
        <taxon>Bacteria</taxon>
        <taxon>Pseudomonadati</taxon>
        <taxon>Bacteroidota</taxon>
        <taxon>Chitinophagia</taxon>
        <taxon>Chitinophagales</taxon>
        <taxon>Chitinophagaceae</taxon>
        <taxon>Parasediminibacterium</taxon>
    </lineage>
</organism>
<reference evidence="2" key="1">
    <citation type="journal article" date="2019" name="Int. J. Syst. Evol. Microbiol.">
        <title>The Global Catalogue of Microorganisms (GCM) 10K type strain sequencing project: providing services to taxonomists for standard genome sequencing and annotation.</title>
        <authorList>
            <consortium name="The Broad Institute Genomics Platform"/>
            <consortium name="The Broad Institute Genome Sequencing Center for Infectious Disease"/>
            <person name="Wu L."/>
            <person name="Ma J."/>
        </authorList>
    </citation>
    <scope>NUCLEOTIDE SEQUENCE [LARGE SCALE GENOMIC DNA]</scope>
    <source>
        <strain evidence="2">CECT 8010</strain>
    </source>
</reference>
<dbReference type="EMBL" id="JBHSDC010000008">
    <property type="protein sequence ID" value="MFC4231496.1"/>
    <property type="molecule type" value="Genomic_DNA"/>
</dbReference>
<keyword evidence="2" id="KW-1185">Reference proteome</keyword>
<gene>
    <name evidence="1" type="ORF">ACFOW1_06330</name>
</gene>
<comment type="caution">
    <text evidence="1">The sequence shown here is derived from an EMBL/GenBank/DDBJ whole genome shotgun (WGS) entry which is preliminary data.</text>
</comment>
<dbReference type="Proteomes" id="UP001595906">
    <property type="component" value="Unassembled WGS sequence"/>
</dbReference>
<evidence type="ECO:0000313" key="2">
    <source>
        <dbReference type="Proteomes" id="UP001595906"/>
    </source>
</evidence>
<sequence length="72" mass="8130">METTWQVGKYLVKEVLLERAVNYEVFDAEGYVCRLVPGYEGFELSKMDVGLGLTVDDHVVAMISNFILAKDN</sequence>
<accession>A0ABV8PWW5</accession>